<keyword evidence="2" id="KW-0203">Cytokinin biosynthesis</keyword>
<dbReference type="PANTHER" id="PTHR31223:SF70">
    <property type="entry name" value="LOG FAMILY PROTEIN YJL055W"/>
    <property type="match status" value="1"/>
</dbReference>
<keyword evidence="4" id="KW-1185">Reference proteome</keyword>
<comment type="catalytic activity">
    <reaction evidence="2">
        <text>N(6)-(dimethylallyl)adenosine 5'-phosphate + H2O = N(6)-dimethylallyladenine + D-ribose 5-phosphate</text>
        <dbReference type="Rhea" id="RHEA:48560"/>
        <dbReference type="ChEBI" id="CHEBI:15377"/>
        <dbReference type="ChEBI" id="CHEBI:17660"/>
        <dbReference type="ChEBI" id="CHEBI:57526"/>
        <dbReference type="ChEBI" id="CHEBI:78346"/>
        <dbReference type="EC" id="3.2.2.n1"/>
    </reaction>
</comment>
<comment type="caution">
    <text evidence="3">The sequence shown here is derived from an EMBL/GenBank/DDBJ whole genome shotgun (WGS) entry which is preliminary data.</text>
</comment>
<dbReference type="InterPro" id="IPR031100">
    <property type="entry name" value="LOG_fam"/>
</dbReference>
<reference evidence="3 4" key="1">
    <citation type="submission" date="2019-03" db="EMBL/GenBank/DDBJ databases">
        <title>Sequencing the genomes of 1000 actinobacteria strains.</title>
        <authorList>
            <person name="Klenk H.-P."/>
        </authorList>
    </citation>
    <scope>NUCLEOTIDE SEQUENCE [LARGE SCALE GENOMIC DNA]</scope>
    <source>
        <strain evidence="3 4">DSM 18936</strain>
    </source>
</reference>
<sequence length="193" mass="20313">MASLCVFCGANPGNDAAIIERATELGRSIAEHGHRLVYGGGRVGLMGTVADAALSAGGEVAGFIPQALYDREVAHTGLTDLIVTDSMHTRKQAMCDESDGMIALPGGYGTLDEVIEILTWNQIGTIAKPVVFLDVNGYFDSLFRFFDECVDAGLIMPAHRAMAQRASTVADALAIATGPAPSSPSKWTDPSVR</sequence>
<dbReference type="PANTHER" id="PTHR31223">
    <property type="entry name" value="LOG FAMILY PROTEIN YJL055W"/>
    <property type="match status" value="1"/>
</dbReference>
<dbReference type="EC" id="3.2.2.n1" evidence="2"/>
<dbReference type="Gene3D" id="3.40.50.450">
    <property type="match status" value="1"/>
</dbReference>
<keyword evidence="2" id="KW-0378">Hydrolase</keyword>
<gene>
    <name evidence="3" type="ORF">BDK89_2845</name>
</gene>
<dbReference type="EMBL" id="SOAU01000001">
    <property type="protein sequence ID" value="TDT17237.1"/>
    <property type="molecule type" value="Genomic_DNA"/>
</dbReference>
<dbReference type="Pfam" id="PF03641">
    <property type="entry name" value="Lysine_decarbox"/>
    <property type="match status" value="1"/>
</dbReference>
<evidence type="ECO:0000256" key="2">
    <source>
        <dbReference type="RuleBase" id="RU363015"/>
    </source>
</evidence>
<dbReference type="OrthoDB" id="9801098at2"/>
<evidence type="ECO:0000313" key="3">
    <source>
        <dbReference type="EMBL" id="TDT17237.1"/>
    </source>
</evidence>
<comment type="catalytic activity">
    <reaction evidence="2">
        <text>9-ribosyl-trans-zeatin 5'-phosphate + H2O = trans-zeatin + D-ribose 5-phosphate</text>
        <dbReference type="Rhea" id="RHEA:48564"/>
        <dbReference type="ChEBI" id="CHEBI:15377"/>
        <dbReference type="ChEBI" id="CHEBI:16522"/>
        <dbReference type="ChEBI" id="CHEBI:78346"/>
        <dbReference type="ChEBI" id="CHEBI:87947"/>
        <dbReference type="EC" id="3.2.2.n1"/>
    </reaction>
</comment>
<dbReference type="AlphaFoldDB" id="A0A4R7I115"/>
<evidence type="ECO:0000313" key="4">
    <source>
        <dbReference type="Proteomes" id="UP000294558"/>
    </source>
</evidence>
<protein>
    <recommendedName>
        <fullName evidence="2">Cytokinin riboside 5'-monophosphate phosphoribohydrolase</fullName>
        <ecNumber evidence="2">3.2.2.n1</ecNumber>
    </recommendedName>
</protein>
<dbReference type="SUPFAM" id="SSF102405">
    <property type="entry name" value="MCP/YpsA-like"/>
    <property type="match status" value="1"/>
</dbReference>
<dbReference type="GO" id="GO:0102682">
    <property type="term" value="F:cytokinin riboside 5'-monophosphate phosphoribohydrolase activity"/>
    <property type="evidence" value="ECO:0007669"/>
    <property type="project" value="RHEA"/>
</dbReference>
<organism evidence="3 4">
    <name type="scientific">Ilumatobacter fluminis</name>
    <dbReference type="NCBI Taxonomy" id="467091"/>
    <lineage>
        <taxon>Bacteria</taxon>
        <taxon>Bacillati</taxon>
        <taxon>Actinomycetota</taxon>
        <taxon>Acidimicrobiia</taxon>
        <taxon>Acidimicrobiales</taxon>
        <taxon>Ilumatobacteraceae</taxon>
        <taxon>Ilumatobacter</taxon>
    </lineage>
</organism>
<name>A0A4R7I115_9ACTN</name>
<comment type="similarity">
    <text evidence="1 2">Belongs to the LOG family.</text>
</comment>
<dbReference type="RefSeq" id="WP_133869536.1">
    <property type="nucleotide sequence ID" value="NZ_SOAU01000001.1"/>
</dbReference>
<proteinExistence type="inferred from homology"/>
<evidence type="ECO:0000256" key="1">
    <source>
        <dbReference type="ARBA" id="ARBA00006763"/>
    </source>
</evidence>
<dbReference type="Proteomes" id="UP000294558">
    <property type="component" value="Unassembled WGS sequence"/>
</dbReference>
<dbReference type="NCBIfam" id="TIGR00730">
    <property type="entry name" value="Rossman fold protein, TIGR00730 family"/>
    <property type="match status" value="1"/>
</dbReference>
<dbReference type="GO" id="GO:0009691">
    <property type="term" value="P:cytokinin biosynthetic process"/>
    <property type="evidence" value="ECO:0007669"/>
    <property type="project" value="UniProtKB-UniRule"/>
</dbReference>
<accession>A0A4R7I115</accession>
<dbReference type="GO" id="GO:0005829">
    <property type="term" value="C:cytosol"/>
    <property type="evidence" value="ECO:0007669"/>
    <property type="project" value="TreeGrafter"/>
</dbReference>
<dbReference type="InterPro" id="IPR005269">
    <property type="entry name" value="LOG"/>
</dbReference>